<feature type="compositionally biased region" description="Basic and acidic residues" evidence="5">
    <location>
        <begin position="41"/>
        <end position="56"/>
    </location>
</feature>
<protein>
    <recommendedName>
        <fullName evidence="6">HSF-type DNA-binding domain-containing protein</fullName>
    </recommendedName>
</protein>
<evidence type="ECO:0000256" key="1">
    <source>
        <dbReference type="ARBA" id="ARBA00004123"/>
    </source>
</evidence>
<feature type="compositionally biased region" description="Low complexity" evidence="5">
    <location>
        <begin position="765"/>
        <end position="779"/>
    </location>
</feature>
<dbReference type="PANTHER" id="PTHR10015:SF206">
    <property type="entry name" value="HSF-TYPE DNA-BINDING DOMAIN-CONTAINING PROTEIN"/>
    <property type="match status" value="1"/>
</dbReference>
<proteinExistence type="inferred from homology"/>
<feature type="region of interest" description="Disordered" evidence="5">
    <location>
        <begin position="606"/>
        <end position="697"/>
    </location>
</feature>
<dbReference type="AlphaFoldDB" id="K0R1V9"/>
<feature type="compositionally biased region" description="Pro residues" evidence="5">
    <location>
        <begin position="99"/>
        <end position="108"/>
    </location>
</feature>
<feature type="domain" description="HSF-type DNA-binding" evidence="6">
    <location>
        <begin position="484"/>
        <end position="581"/>
    </location>
</feature>
<feature type="compositionally biased region" description="Low complexity" evidence="5">
    <location>
        <begin position="278"/>
        <end position="289"/>
    </location>
</feature>
<feature type="region of interest" description="Disordered" evidence="5">
    <location>
        <begin position="275"/>
        <end position="307"/>
    </location>
</feature>
<organism evidence="7 8">
    <name type="scientific">Thalassiosira oceanica</name>
    <name type="common">Marine diatom</name>
    <dbReference type="NCBI Taxonomy" id="159749"/>
    <lineage>
        <taxon>Eukaryota</taxon>
        <taxon>Sar</taxon>
        <taxon>Stramenopiles</taxon>
        <taxon>Ochrophyta</taxon>
        <taxon>Bacillariophyta</taxon>
        <taxon>Coscinodiscophyceae</taxon>
        <taxon>Thalassiosirophycidae</taxon>
        <taxon>Thalassiosirales</taxon>
        <taxon>Thalassiosiraceae</taxon>
        <taxon>Thalassiosira</taxon>
    </lineage>
</organism>
<evidence type="ECO:0000313" key="7">
    <source>
        <dbReference type="EMBL" id="EJK45985.1"/>
    </source>
</evidence>
<feature type="compositionally biased region" description="Basic residues" evidence="5">
    <location>
        <begin position="620"/>
        <end position="637"/>
    </location>
</feature>
<keyword evidence="2" id="KW-0238">DNA-binding</keyword>
<dbReference type="InterPro" id="IPR036388">
    <property type="entry name" value="WH-like_DNA-bd_sf"/>
</dbReference>
<gene>
    <name evidence="7" type="ORF">THAOC_35373</name>
</gene>
<name>K0R1V9_THAOC</name>
<dbReference type="PANTHER" id="PTHR10015">
    <property type="entry name" value="HEAT SHOCK TRANSCRIPTION FACTOR"/>
    <property type="match status" value="1"/>
</dbReference>
<feature type="compositionally biased region" description="Polar residues" evidence="5">
    <location>
        <begin position="926"/>
        <end position="937"/>
    </location>
</feature>
<evidence type="ECO:0000256" key="4">
    <source>
        <dbReference type="RuleBase" id="RU004020"/>
    </source>
</evidence>
<feature type="region of interest" description="Disordered" evidence="5">
    <location>
        <begin position="758"/>
        <end position="793"/>
    </location>
</feature>
<accession>K0R1V9</accession>
<sequence>MATAPRSSTAVPSLQSETPCPLPALGDLLRGGLVRTSTEATEQRRSDEAAGEEAARGRTSGDTSGGGGDKTDGADGIHGRSNLLPAPLQPNKPHRLQPQPLPQQPQPPRSRQRRSPRRSGVSRTGAGQANGAHRLSSSAASSSTEGFGDTTSEAAAAAAATTTTTANDGPPPTSLAPGLVSRRPSQESGDSTRSGVRRRPDGQVVSSSRAAASPSPTHSSLSLPCRGNRPSEEGRPEYVQDLQRGGIVQPQQSAVSFVQDLNNLIMSGQRNSLGLNDQHQQQHQSRSSSPVRRNGGGKQLSYTANQISSSSSLSSTAASHTASSTNSGWAASQATSGTGGGGASSLVVDGQILSGNVSMTGLASQFLDGATAGAAANDPSSALLSSFNSARSAVGGGKDLSLNLTQALLQRQQQQQPAASAVEPSPATSGGVLTLRSFQPAVPALASAGGTVSVSQLPPGATLAGINMENSLTPSVAAAALGGSVPEFLYQLTKMLTDDNRSIIEWSTFSGAGRIEVHAPTRLEREVLGKYFRHSKYSSFQRQLNYFGFRKIAGKGKMSPCSYINDDATTDIRCLLLMKRKNAKEKAADAEARRIAQEEEARAAEEAAAYETSKTSASNRNKRRAARSTRARSKRRAASNVSYVELAGEDVDEDGVENNGDDQDDEYTDGTSAAAARRSPRSSRRTYTSTSTGGTNSMFSAMAANVASNIASNGINVSRDNGNSKRPKTADGRGYTVAKGIKHGLGFLRPNTKEEVKKARANGGKPVVPSSVPSSAVASAPPPTTVPPTSSSKPVVNYLSHPPANQATCAPAPLQFLDPGELGMSLESSLSQLKDNFAQASAGASTKTCQQPESGSSSGTGGVKYAPSALTRRFTDASFIGGLLSRDDSLINLAMLPTAEEDQPVATGGAHQGGDAPAGTGRASASVVSTNPNTTASVGGEVTTEESASDGAPLVQKYHFKRDDSLINLAASVDITQQSGDGNDGGVESSEVGAFGFFP</sequence>
<feature type="compositionally biased region" description="Polar residues" evidence="5">
    <location>
        <begin position="1"/>
        <end position="18"/>
    </location>
</feature>
<feature type="compositionally biased region" description="Polar residues" evidence="5">
    <location>
        <begin position="843"/>
        <end position="857"/>
    </location>
</feature>
<evidence type="ECO:0000313" key="8">
    <source>
        <dbReference type="Proteomes" id="UP000266841"/>
    </source>
</evidence>
<feature type="region of interest" description="Disordered" evidence="5">
    <location>
        <begin position="1"/>
        <end position="235"/>
    </location>
</feature>
<dbReference type="Gene3D" id="1.10.10.10">
    <property type="entry name" value="Winged helix-like DNA-binding domain superfamily/Winged helix DNA-binding domain"/>
    <property type="match status" value="1"/>
</dbReference>
<dbReference type="GO" id="GO:0003700">
    <property type="term" value="F:DNA-binding transcription factor activity"/>
    <property type="evidence" value="ECO:0007669"/>
    <property type="project" value="InterPro"/>
</dbReference>
<comment type="subcellular location">
    <subcellularLocation>
        <location evidence="1">Nucleus</location>
    </subcellularLocation>
</comment>
<evidence type="ECO:0000259" key="6">
    <source>
        <dbReference type="SMART" id="SM00415"/>
    </source>
</evidence>
<feature type="compositionally biased region" description="Acidic residues" evidence="5">
    <location>
        <begin position="647"/>
        <end position="668"/>
    </location>
</feature>
<feature type="compositionally biased region" description="Basic and acidic residues" evidence="5">
    <location>
        <begin position="69"/>
        <end position="78"/>
    </location>
</feature>
<dbReference type="Pfam" id="PF00447">
    <property type="entry name" value="HSF_DNA-bind"/>
    <property type="match status" value="1"/>
</dbReference>
<dbReference type="GO" id="GO:0043565">
    <property type="term" value="F:sequence-specific DNA binding"/>
    <property type="evidence" value="ECO:0007669"/>
    <property type="project" value="InterPro"/>
</dbReference>
<feature type="compositionally biased region" description="Low complexity" evidence="5">
    <location>
        <begin position="685"/>
        <end position="695"/>
    </location>
</feature>
<dbReference type="eggNOG" id="KOG0627">
    <property type="taxonomic scope" value="Eukaryota"/>
</dbReference>
<feature type="region of interest" description="Disordered" evidence="5">
    <location>
        <begin position="843"/>
        <end position="863"/>
    </location>
</feature>
<feature type="compositionally biased region" description="Low complexity" evidence="5">
    <location>
        <begin position="606"/>
        <end position="619"/>
    </location>
</feature>
<keyword evidence="8" id="KW-1185">Reference proteome</keyword>
<evidence type="ECO:0000256" key="3">
    <source>
        <dbReference type="ARBA" id="ARBA00023242"/>
    </source>
</evidence>
<feature type="compositionally biased region" description="Low complexity" evidence="5">
    <location>
        <begin position="206"/>
        <end position="224"/>
    </location>
</feature>
<dbReference type="SMART" id="SM00415">
    <property type="entry name" value="HSF"/>
    <property type="match status" value="1"/>
</dbReference>
<evidence type="ECO:0000256" key="2">
    <source>
        <dbReference type="ARBA" id="ARBA00023125"/>
    </source>
</evidence>
<keyword evidence="3" id="KW-0539">Nucleus</keyword>
<evidence type="ECO:0000256" key="5">
    <source>
        <dbReference type="SAM" id="MobiDB-lite"/>
    </source>
</evidence>
<dbReference type="SUPFAM" id="SSF46785">
    <property type="entry name" value="Winged helix' DNA-binding domain"/>
    <property type="match status" value="1"/>
</dbReference>
<dbReference type="Proteomes" id="UP000266841">
    <property type="component" value="Unassembled WGS sequence"/>
</dbReference>
<dbReference type="GO" id="GO:0005634">
    <property type="term" value="C:nucleus"/>
    <property type="evidence" value="ECO:0007669"/>
    <property type="project" value="UniProtKB-SubCell"/>
</dbReference>
<dbReference type="InterPro" id="IPR000232">
    <property type="entry name" value="HSF_DNA-bd"/>
</dbReference>
<reference evidence="7 8" key="1">
    <citation type="journal article" date="2012" name="Genome Biol.">
        <title>Genome and low-iron response of an oceanic diatom adapted to chronic iron limitation.</title>
        <authorList>
            <person name="Lommer M."/>
            <person name="Specht M."/>
            <person name="Roy A.S."/>
            <person name="Kraemer L."/>
            <person name="Andreson R."/>
            <person name="Gutowska M.A."/>
            <person name="Wolf J."/>
            <person name="Bergner S.V."/>
            <person name="Schilhabel M.B."/>
            <person name="Klostermeier U.C."/>
            <person name="Beiko R.G."/>
            <person name="Rosenstiel P."/>
            <person name="Hippler M."/>
            <person name="Laroche J."/>
        </authorList>
    </citation>
    <scope>NUCLEOTIDE SEQUENCE [LARGE SCALE GENOMIC DNA]</scope>
    <source>
        <strain evidence="7 8">CCMP1005</strain>
    </source>
</reference>
<comment type="similarity">
    <text evidence="4">Belongs to the HSF family.</text>
</comment>
<feature type="region of interest" description="Disordered" evidence="5">
    <location>
        <begin position="977"/>
        <end position="999"/>
    </location>
</feature>
<dbReference type="OrthoDB" id="60033at2759"/>
<feature type="region of interest" description="Disordered" evidence="5">
    <location>
        <begin position="317"/>
        <end position="336"/>
    </location>
</feature>
<feature type="region of interest" description="Disordered" evidence="5">
    <location>
        <begin position="902"/>
        <end position="951"/>
    </location>
</feature>
<comment type="caution">
    <text evidence="7">The sequence shown here is derived from an EMBL/GenBank/DDBJ whole genome shotgun (WGS) entry which is preliminary data.</text>
</comment>
<feature type="compositionally biased region" description="Low complexity" evidence="5">
    <location>
        <begin position="154"/>
        <end position="166"/>
    </location>
</feature>
<dbReference type="EMBL" id="AGNL01048086">
    <property type="protein sequence ID" value="EJK45985.1"/>
    <property type="molecule type" value="Genomic_DNA"/>
</dbReference>
<dbReference type="InterPro" id="IPR036390">
    <property type="entry name" value="WH_DNA-bd_sf"/>
</dbReference>